<dbReference type="PANTHER" id="PTHR47640">
    <property type="entry name" value="TRNA SELENOCYSTEINE 1-ASSOCIATED PROTEIN 1-RELATED-RELATED"/>
    <property type="match status" value="1"/>
</dbReference>
<evidence type="ECO:0000259" key="6">
    <source>
        <dbReference type="PROSITE" id="PS50102"/>
    </source>
</evidence>
<dbReference type="InterPro" id="IPR034215">
    <property type="entry name" value="RBM42_RRM"/>
</dbReference>
<dbReference type="InParanoid" id="A0A6J2Y3X2"/>
<gene>
    <name evidence="8" type="primary">LOC115884145</name>
</gene>
<accession>A0A6J2Y3X2</accession>
<dbReference type="PROSITE" id="PS50102">
    <property type="entry name" value="RRM"/>
    <property type="match status" value="1"/>
</dbReference>
<evidence type="ECO:0000256" key="5">
    <source>
        <dbReference type="PROSITE-ProRule" id="PRU00176"/>
    </source>
</evidence>
<dbReference type="FunCoup" id="A0A6J2Y3X2">
    <property type="interactions" value="155"/>
</dbReference>
<sequence>MDKFRQMEDEMSRFEAEIAGQSVMSAYGPTYIPGFGNIPPPPQPPMLVPHQVGKKLYTGQSVISQPAVVSAKPTIYHGNILFQLKVIFTFHCISNFLATVPKPAPQTPSAPTPTQQAAVDFLALQSEVEKKLKKLKNEKVSAELAISQGKASSALQSFGPEDYKRRGTKNRKLIRTAGGQTWEDCSLADWPDDDFRIFCGDLGNDVTDELLTRTFNKFPSFQRAKVIRDKRTNKTKGYGFVSFKDPADFTKAMKEMNGRYVGSRPIKLRKSSWRNRCIDVVKKKEKEKAALINLLTSNSGR</sequence>
<evidence type="ECO:0000256" key="4">
    <source>
        <dbReference type="ARBA" id="ARBA00030574"/>
    </source>
</evidence>
<dbReference type="CDD" id="cd12383">
    <property type="entry name" value="RRM_RBM42"/>
    <property type="match status" value="1"/>
</dbReference>
<keyword evidence="7" id="KW-1185">Reference proteome</keyword>
<organism evidence="7 8">
    <name type="scientific">Sitophilus oryzae</name>
    <name type="common">Rice weevil</name>
    <name type="synonym">Curculio oryzae</name>
    <dbReference type="NCBI Taxonomy" id="7048"/>
    <lineage>
        <taxon>Eukaryota</taxon>
        <taxon>Metazoa</taxon>
        <taxon>Ecdysozoa</taxon>
        <taxon>Arthropoda</taxon>
        <taxon>Hexapoda</taxon>
        <taxon>Insecta</taxon>
        <taxon>Pterygota</taxon>
        <taxon>Neoptera</taxon>
        <taxon>Endopterygota</taxon>
        <taxon>Coleoptera</taxon>
        <taxon>Polyphaga</taxon>
        <taxon>Cucujiformia</taxon>
        <taxon>Curculionidae</taxon>
        <taxon>Dryophthorinae</taxon>
        <taxon>Sitophilus</taxon>
    </lineage>
</organism>
<dbReference type="Proteomes" id="UP000504635">
    <property type="component" value="Unplaced"/>
</dbReference>
<dbReference type="GO" id="GO:0003729">
    <property type="term" value="F:mRNA binding"/>
    <property type="evidence" value="ECO:0007669"/>
    <property type="project" value="InterPro"/>
</dbReference>
<evidence type="ECO:0000256" key="1">
    <source>
        <dbReference type="ARBA" id="ARBA00007408"/>
    </source>
</evidence>
<dbReference type="InterPro" id="IPR000504">
    <property type="entry name" value="RRM_dom"/>
</dbReference>
<evidence type="ECO:0000256" key="2">
    <source>
        <dbReference type="ARBA" id="ARBA00015192"/>
    </source>
</evidence>
<dbReference type="SMART" id="SM00360">
    <property type="entry name" value="RRM"/>
    <property type="match status" value="1"/>
</dbReference>
<keyword evidence="3 5" id="KW-0694">RNA-binding</keyword>
<dbReference type="GeneID" id="115884145"/>
<dbReference type="PANTHER" id="PTHR47640:SF11">
    <property type="entry name" value="RNA-BINDING PROTEIN 42"/>
    <property type="match status" value="1"/>
</dbReference>
<evidence type="ECO:0000313" key="7">
    <source>
        <dbReference type="Proteomes" id="UP000504635"/>
    </source>
</evidence>
<dbReference type="Gene3D" id="3.30.70.330">
    <property type="match status" value="1"/>
</dbReference>
<dbReference type="RefSeq" id="XP_030758513.1">
    <property type="nucleotide sequence ID" value="XM_030902653.1"/>
</dbReference>
<evidence type="ECO:0000313" key="8">
    <source>
        <dbReference type="RefSeq" id="XP_030758513.1"/>
    </source>
</evidence>
<dbReference type="AlphaFoldDB" id="A0A6J2Y3X2"/>
<protein>
    <recommendedName>
        <fullName evidence="2">RNA-binding protein 42</fullName>
    </recommendedName>
    <alternativeName>
        <fullName evidence="4">RNA-binding motif protein 42</fullName>
    </alternativeName>
</protein>
<dbReference type="InterPro" id="IPR012677">
    <property type="entry name" value="Nucleotide-bd_a/b_plait_sf"/>
</dbReference>
<dbReference type="InterPro" id="IPR035979">
    <property type="entry name" value="RBD_domain_sf"/>
</dbReference>
<feature type="domain" description="RRM" evidence="6">
    <location>
        <begin position="195"/>
        <end position="273"/>
    </location>
</feature>
<dbReference type="InterPro" id="IPR050825">
    <property type="entry name" value="RBM42_RBP45_47-like"/>
</dbReference>
<dbReference type="KEGG" id="soy:115884145"/>
<comment type="similarity">
    <text evidence="1">Belongs to the RRM RBM42 family.</text>
</comment>
<dbReference type="OrthoDB" id="1749473at2759"/>
<evidence type="ECO:0000256" key="3">
    <source>
        <dbReference type="ARBA" id="ARBA00022884"/>
    </source>
</evidence>
<dbReference type="Pfam" id="PF00076">
    <property type="entry name" value="RRM_1"/>
    <property type="match status" value="1"/>
</dbReference>
<reference evidence="8" key="1">
    <citation type="submission" date="2025-08" db="UniProtKB">
        <authorList>
            <consortium name="RefSeq"/>
        </authorList>
    </citation>
    <scope>IDENTIFICATION</scope>
    <source>
        <tissue evidence="8">Gonads</tissue>
    </source>
</reference>
<name>A0A6J2Y3X2_SITOR</name>
<dbReference type="SUPFAM" id="SSF54928">
    <property type="entry name" value="RNA-binding domain, RBD"/>
    <property type="match status" value="1"/>
</dbReference>
<proteinExistence type="inferred from homology"/>